<evidence type="ECO:0000313" key="2">
    <source>
        <dbReference type="RefSeq" id="XP_075112919.1"/>
    </source>
</evidence>
<reference evidence="2" key="2">
    <citation type="submission" date="2025-08" db="UniProtKB">
        <authorList>
            <consortium name="RefSeq"/>
        </authorList>
    </citation>
    <scope>IDENTIFICATION</scope>
    <source>
        <tissue evidence="2">Leaf</tissue>
    </source>
</reference>
<sequence length="215" mass="24609">MGTLYKHDQIMGQRGYDKVESVRVELGFEGLLAVDSVGLSGCVVLVWKEKGMCTVLGYRTNFIDVKVEIVGLPCYRFTGFYGLPGSHQRRQSWNIMQTLKNTSSLPWCIGGDFNDILSFGDKMGRIQQPVWRVDGFRQIVEECELRDLGFTGNRFAWESHRNTRNLFCERLDRVLTTSQWVFLFPKAQVHHVEAANSDHSTLFLTLGVSVIRYAF</sequence>
<keyword evidence="1" id="KW-1185">Reference proteome</keyword>
<accession>A0AC58UTV3</accession>
<evidence type="ECO:0000313" key="1">
    <source>
        <dbReference type="Proteomes" id="UP000790787"/>
    </source>
</evidence>
<reference evidence="1" key="1">
    <citation type="journal article" date="2014" name="Nat. Commun.">
        <title>The tobacco genome sequence and its comparison with those of tomato and potato.</title>
        <authorList>
            <person name="Sierro N."/>
            <person name="Battey J.N."/>
            <person name="Ouadi S."/>
            <person name="Bakaher N."/>
            <person name="Bovet L."/>
            <person name="Willig A."/>
            <person name="Goepfert S."/>
            <person name="Peitsch M.C."/>
            <person name="Ivanov N.V."/>
        </authorList>
    </citation>
    <scope>NUCLEOTIDE SEQUENCE [LARGE SCALE GENOMIC DNA]</scope>
</reference>
<dbReference type="RefSeq" id="XP_075112919.1">
    <property type="nucleotide sequence ID" value="XM_075256818.1"/>
</dbReference>
<gene>
    <name evidence="2" type="primary">LOC142182616</name>
</gene>
<protein>
    <submittedName>
        <fullName evidence="2">Uncharacterized protein LOC142182616</fullName>
    </submittedName>
</protein>
<dbReference type="Proteomes" id="UP000790787">
    <property type="component" value="Chromosome 7"/>
</dbReference>
<organism evidence="1 2">
    <name type="scientific">Nicotiana tabacum</name>
    <name type="common">Common tobacco</name>
    <dbReference type="NCBI Taxonomy" id="4097"/>
    <lineage>
        <taxon>Eukaryota</taxon>
        <taxon>Viridiplantae</taxon>
        <taxon>Streptophyta</taxon>
        <taxon>Embryophyta</taxon>
        <taxon>Tracheophyta</taxon>
        <taxon>Spermatophyta</taxon>
        <taxon>Magnoliopsida</taxon>
        <taxon>eudicotyledons</taxon>
        <taxon>Gunneridae</taxon>
        <taxon>Pentapetalae</taxon>
        <taxon>asterids</taxon>
        <taxon>lamiids</taxon>
        <taxon>Solanales</taxon>
        <taxon>Solanaceae</taxon>
        <taxon>Nicotianoideae</taxon>
        <taxon>Nicotianeae</taxon>
        <taxon>Nicotiana</taxon>
    </lineage>
</organism>
<name>A0AC58UTV3_TOBAC</name>
<proteinExistence type="predicted"/>